<dbReference type="Pfam" id="PF03080">
    <property type="entry name" value="Neprosin"/>
    <property type="match status" value="1"/>
</dbReference>
<evidence type="ECO:0000313" key="3">
    <source>
        <dbReference type="EMBL" id="KAK1419942.1"/>
    </source>
</evidence>
<evidence type="ECO:0000313" key="4">
    <source>
        <dbReference type="Proteomes" id="UP001229421"/>
    </source>
</evidence>
<keyword evidence="1" id="KW-1133">Transmembrane helix</keyword>
<evidence type="ECO:0000256" key="1">
    <source>
        <dbReference type="SAM" id="Phobius"/>
    </source>
</evidence>
<protein>
    <recommendedName>
        <fullName evidence="2">Neprosin PEP catalytic domain-containing protein</fullName>
    </recommendedName>
</protein>
<dbReference type="Gene3D" id="3.90.1320.10">
    <property type="entry name" value="Outer-capsid protein sigma 3, large lobe"/>
    <property type="match status" value="1"/>
</dbReference>
<feature type="transmembrane region" description="Helical" evidence="1">
    <location>
        <begin position="20"/>
        <end position="37"/>
    </location>
</feature>
<gene>
    <name evidence="3" type="ORF">QVD17_29392</name>
</gene>
<feature type="domain" description="Neprosin PEP catalytic" evidence="2">
    <location>
        <begin position="179"/>
        <end position="435"/>
    </location>
</feature>
<organism evidence="3 4">
    <name type="scientific">Tagetes erecta</name>
    <name type="common">African marigold</name>
    <dbReference type="NCBI Taxonomy" id="13708"/>
    <lineage>
        <taxon>Eukaryota</taxon>
        <taxon>Viridiplantae</taxon>
        <taxon>Streptophyta</taxon>
        <taxon>Embryophyta</taxon>
        <taxon>Tracheophyta</taxon>
        <taxon>Spermatophyta</taxon>
        <taxon>Magnoliopsida</taxon>
        <taxon>eudicotyledons</taxon>
        <taxon>Gunneridae</taxon>
        <taxon>Pentapetalae</taxon>
        <taxon>asterids</taxon>
        <taxon>campanulids</taxon>
        <taxon>Asterales</taxon>
        <taxon>Asteraceae</taxon>
        <taxon>Asteroideae</taxon>
        <taxon>Heliantheae alliance</taxon>
        <taxon>Tageteae</taxon>
        <taxon>Tagetes</taxon>
    </lineage>
</organism>
<keyword evidence="1" id="KW-0812">Transmembrane</keyword>
<dbReference type="Proteomes" id="UP001229421">
    <property type="component" value="Unassembled WGS sequence"/>
</dbReference>
<dbReference type="InterPro" id="IPR004314">
    <property type="entry name" value="Neprosin"/>
</dbReference>
<dbReference type="EMBL" id="JAUHHV010000007">
    <property type="protein sequence ID" value="KAK1419942.1"/>
    <property type="molecule type" value="Genomic_DNA"/>
</dbReference>
<proteinExistence type="predicted"/>
<dbReference type="PANTHER" id="PTHR31589:SF220">
    <property type="entry name" value="NEPROSIN DOMAIN-CONTAINING PROTEIN"/>
    <property type="match status" value="1"/>
</dbReference>
<dbReference type="AlphaFoldDB" id="A0AAD8NSS2"/>
<dbReference type="InterPro" id="IPR053168">
    <property type="entry name" value="Glutamic_endopeptidase"/>
</dbReference>
<comment type="caution">
    <text evidence="3">The sequence shown here is derived from an EMBL/GenBank/DDBJ whole genome shotgun (WGS) entry which is preliminary data.</text>
</comment>
<keyword evidence="4" id="KW-1185">Reference proteome</keyword>
<dbReference type="InterPro" id="IPR025521">
    <property type="entry name" value="Neprosin_propep"/>
</dbReference>
<dbReference type="PROSITE" id="PS52045">
    <property type="entry name" value="NEPROSIN_PEP_CD"/>
    <property type="match status" value="1"/>
</dbReference>
<evidence type="ECO:0000259" key="2">
    <source>
        <dbReference type="PROSITE" id="PS52045"/>
    </source>
</evidence>
<name>A0AAD8NSS2_TARER</name>
<dbReference type="PANTHER" id="PTHR31589">
    <property type="entry name" value="PROTEIN, PUTATIVE (DUF239)-RELATED-RELATED"/>
    <property type="match status" value="1"/>
</dbReference>
<dbReference type="Pfam" id="PF14365">
    <property type="entry name" value="Neprosin_AP"/>
    <property type="match status" value="1"/>
</dbReference>
<accession>A0AAD8NSS2</accession>
<sequence>MSYTSNPTSLLMTNMKLSSLTPFVMVLYVFMVARLCYTANSRFSSSRENVELQKLLKNLNKPPVKSINSPDGDIIDCVLISHQPAFDHPLLKNHTIKMRPNHYPNPNVNDIKVSSMKNTSMDPSSSTTTQLWHSNGKCAMGTIPIRRTKVEDVLRAGSVKNYGKKKGYRFASLTSIDDELAVNEHHEYAVASTSGEYYGSKSALNLWNPRVQESNEFSLTQTWIIGGTYDSGLNTIEAGWQVYKDLYGDTNTRLFIYWTSDAYQTTGCYNLCSGFVQTNNKFAIGGSLSPTSQTDGSQQELTILIWKDGKDGDWWMQLNGEYVGYWPSSLFTYLKVRASRVDWGGEIVNRGSNGQHTTTQMGSGRFPQQWQQWYRKASYVRKVEIVDSSNYLRIPVLGTGHEPGCYDIIQRVTNDDDYWGTHFFYGGPGRNKDCP</sequence>
<reference evidence="3" key="1">
    <citation type="journal article" date="2023" name="bioRxiv">
        <title>Improved chromosome-level genome assembly for marigold (Tagetes erecta).</title>
        <authorList>
            <person name="Jiang F."/>
            <person name="Yuan L."/>
            <person name="Wang S."/>
            <person name="Wang H."/>
            <person name="Xu D."/>
            <person name="Wang A."/>
            <person name="Fan W."/>
        </authorList>
    </citation>
    <scope>NUCLEOTIDE SEQUENCE</scope>
    <source>
        <strain evidence="3">WSJ</strain>
        <tissue evidence="3">Leaf</tissue>
    </source>
</reference>
<keyword evidence="1" id="KW-0472">Membrane</keyword>